<dbReference type="OrthoDB" id="7274705at2"/>
<comment type="caution">
    <text evidence="1">The sequence shown here is derived from an EMBL/GenBank/DDBJ whole genome shotgun (WGS) entry which is preliminary data.</text>
</comment>
<proteinExistence type="predicted"/>
<evidence type="ECO:0000313" key="1">
    <source>
        <dbReference type="EMBL" id="OAN49461.1"/>
    </source>
</evidence>
<evidence type="ECO:0000313" key="2">
    <source>
        <dbReference type="Proteomes" id="UP000078543"/>
    </source>
</evidence>
<keyword evidence="2" id="KW-1185">Reference proteome</keyword>
<gene>
    <name evidence="1" type="ORF">A6A05_13670</name>
</gene>
<reference evidence="1 2" key="1">
    <citation type="submission" date="2016-04" db="EMBL/GenBank/DDBJ databases">
        <title>Draft genome sequence of freshwater magnetotactic bacteria Magnetospirillum marisnigri SP-1 and Magnetospirillum moscoviense BB-1.</title>
        <authorList>
            <person name="Koziaeva V."/>
            <person name="Dziuba M.V."/>
            <person name="Ivanov T.M."/>
            <person name="Kuznetsov B."/>
            <person name="Grouzdev D.S."/>
        </authorList>
    </citation>
    <scope>NUCLEOTIDE SEQUENCE [LARGE SCALE GENOMIC DNA]</scope>
    <source>
        <strain evidence="1 2">BB-1</strain>
    </source>
</reference>
<name>A0A178ML60_9PROT</name>
<dbReference type="EMBL" id="LWQU01000148">
    <property type="protein sequence ID" value="OAN49461.1"/>
    <property type="molecule type" value="Genomic_DNA"/>
</dbReference>
<accession>A0A178ML60</accession>
<dbReference type="Proteomes" id="UP000078543">
    <property type="component" value="Unassembled WGS sequence"/>
</dbReference>
<dbReference type="STRING" id="1437059.A6A05_13670"/>
<dbReference type="AlphaFoldDB" id="A0A178ML60"/>
<dbReference type="RefSeq" id="WP_068501554.1">
    <property type="nucleotide sequence ID" value="NZ_LWQU01000148.1"/>
</dbReference>
<organism evidence="1 2">
    <name type="scientific">Magnetospirillum moscoviense</name>
    <dbReference type="NCBI Taxonomy" id="1437059"/>
    <lineage>
        <taxon>Bacteria</taxon>
        <taxon>Pseudomonadati</taxon>
        <taxon>Pseudomonadota</taxon>
        <taxon>Alphaproteobacteria</taxon>
        <taxon>Rhodospirillales</taxon>
        <taxon>Rhodospirillaceae</taxon>
        <taxon>Magnetospirillum</taxon>
    </lineage>
</organism>
<sequence length="81" mass="9075">MDETRITAELPNLTIAIDHRAEDGAETVIIRLTACPDFRQALPLADGMMQALPWLAPWSLWTRTIETMLAPWAAHLPPPRS</sequence>
<protein>
    <submittedName>
        <fullName evidence="1">Uncharacterized protein</fullName>
    </submittedName>
</protein>